<dbReference type="Gene3D" id="3.40.50.280">
    <property type="entry name" value="Cobalamin-binding domain"/>
    <property type="match status" value="1"/>
</dbReference>
<feature type="domain" description="B12-binding" evidence="3">
    <location>
        <begin position="88"/>
        <end position="216"/>
    </location>
</feature>
<dbReference type="AlphaFoldDB" id="F5YE01"/>
<reference evidence="4 5" key="2">
    <citation type="journal article" date="2011" name="ISME J.">
        <title>RNA-seq reveals cooperative metabolic interactions between two termite-gut spirochete species in co-culture.</title>
        <authorList>
            <person name="Rosenthal A.Z."/>
            <person name="Matson E.G."/>
            <person name="Eldar A."/>
            <person name="Leadbetter J.R."/>
        </authorList>
    </citation>
    <scope>NUCLEOTIDE SEQUENCE [LARGE SCALE GENOMIC DNA]</scope>
    <source>
        <strain evidence="5">ATCC BAA-888 / DSM 13862 / ZAS-9</strain>
    </source>
</reference>
<evidence type="ECO:0000313" key="5">
    <source>
        <dbReference type="Proteomes" id="UP000009222"/>
    </source>
</evidence>
<keyword evidence="5" id="KW-1185">Reference proteome</keyword>
<dbReference type="STRING" id="545695.TREAZ_1555"/>
<dbReference type="InParanoid" id="F5YE01"/>
<dbReference type="Gene3D" id="1.10.1240.10">
    <property type="entry name" value="Methionine synthase domain"/>
    <property type="match status" value="1"/>
</dbReference>
<dbReference type="RefSeq" id="WP_015710463.1">
    <property type="nucleotide sequence ID" value="NC_015577.1"/>
</dbReference>
<dbReference type="PANTHER" id="PTHR45833:SF1">
    <property type="entry name" value="METHIONINE SYNTHASE"/>
    <property type="match status" value="1"/>
</dbReference>
<dbReference type="SUPFAM" id="SSF52242">
    <property type="entry name" value="Cobalamin (vitamin B12)-binding domain"/>
    <property type="match status" value="1"/>
</dbReference>
<dbReference type="eggNOG" id="COG5012">
    <property type="taxonomic scope" value="Bacteria"/>
</dbReference>
<dbReference type="PANTHER" id="PTHR45833">
    <property type="entry name" value="METHIONINE SYNTHASE"/>
    <property type="match status" value="1"/>
</dbReference>
<keyword evidence="1" id="KW-0479">Metal-binding</keyword>
<dbReference type="InterPro" id="IPR036594">
    <property type="entry name" value="Meth_synthase_dom"/>
</dbReference>
<dbReference type="GO" id="GO:0005829">
    <property type="term" value="C:cytosol"/>
    <property type="evidence" value="ECO:0007669"/>
    <property type="project" value="TreeGrafter"/>
</dbReference>
<protein>
    <submittedName>
        <fullName evidence="4">Methionine synthase</fullName>
    </submittedName>
</protein>
<dbReference type="Proteomes" id="UP000009222">
    <property type="component" value="Chromosome"/>
</dbReference>
<dbReference type="InterPro" id="IPR006158">
    <property type="entry name" value="Cobalamin-bd"/>
</dbReference>
<dbReference type="Pfam" id="PF02607">
    <property type="entry name" value="B12-binding_2"/>
    <property type="match status" value="1"/>
</dbReference>
<dbReference type="GO" id="GO:0031419">
    <property type="term" value="F:cobalamin binding"/>
    <property type="evidence" value="ECO:0007669"/>
    <property type="project" value="InterPro"/>
</dbReference>
<dbReference type="SUPFAM" id="SSF47644">
    <property type="entry name" value="Methionine synthase domain"/>
    <property type="match status" value="1"/>
</dbReference>
<evidence type="ECO:0000256" key="1">
    <source>
        <dbReference type="ARBA" id="ARBA00022723"/>
    </source>
</evidence>
<dbReference type="InterPro" id="IPR050554">
    <property type="entry name" value="Met_Synthase/Corrinoid"/>
</dbReference>
<sequence length="221" mass="24212">MINLHEIASSLKNCKSGETSSMVAMAVEENCSIECIIREGLYPGIMAAEKQYRDKEILIPDILAAERALNQSIKILRSSMQNEDNSQYGKVVTGTVKGDIREWEKNLISVLIQSMGITVIDLGTSVPIESFINAAMDEEARIIACSTALTTHLPQMKHLVTALNAANLKERIKTLFSGGPVTQLLCRGIGADFYAPDAISIAEIAVDYCRKELNFSEMQAV</sequence>
<accession>F5YE01</accession>
<reference evidence="5" key="1">
    <citation type="submission" date="2009-12" db="EMBL/GenBank/DDBJ databases">
        <title>Complete sequence of Treponema azotonutricium strain ZAS-9.</title>
        <authorList>
            <person name="Tetu S.G."/>
            <person name="Matson E."/>
            <person name="Ren Q."/>
            <person name="Seshadri R."/>
            <person name="Elbourne L."/>
            <person name="Hassan K.A."/>
            <person name="Durkin A."/>
            <person name="Radune D."/>
            <person name="Mohamoud Y."/>
            <person name="Shay R."/>
            <person name="Jin S."/>
            <person name="Zhang X."/>
            <person name="Lucey K."/>
            <person name="Ballor N.R."/>
            <person name="Ottesen E."/>
            <person name="Rosenthal R."/>
            <person name="Allen A."/>
            <person name="Leadbetter J.R."/>
            <person name="Paulsen I.T."/>
        </authorList>
    </citation>
    <scope>NUCLEOTIDE SEQUENCE [LARGE SCALE GENOMIC DNA]</scope>
    <source>
        <strain evidence="5">ATCC BAA-888 / DSM 13862 / ZAS-9</strain>
    </source>
</reference>
<dbReference type="GO" id="GO:0008705">
    <property type="term" value="F:methionine synthase activity"/>
    <property type="evidence" value="ECO:0007669"/>
    <property type="project" value="TreeGrafter"/>
</dbReference>
<proteinExistence type="predicted"/>
<evidence type="ECO:0000313" key="4">
    <source>
        <dbReference type="EMBL" id="AEF83279.1"/>
    </source>
</evidence>
<dbReference type="PROSITE" id="PS51332">
    <property type="entry name" value="B12_BINDING"/>
    <property type="match status" value="1"/>
</dbReference>
<evidence type="ECO:0000256" key="2">
    <source>
        <dbReference type="ARBA" id="ARBA00023285"/>
    </source>
</evidence>
<dbReference type="HOGENOM" id="CLU_082102_2_0_12"/>
<dbReference type="OrthoDB" id="9803687at2"/>
<organism evidence="4 5">
    <name type="scientific">Leadbettera azotonutricia (strain ATCC BAA-888 / DSM 13862 / ZAS-9)</name>
    <name type="common">Treponema azotonutricium</name>
    <dbReference type="NCBI Taxonomy" id="545695"/>
    <lineage>
        <taxon>Bacteria</taxon>
        <taxon>Pseudomonadati</taxon>
        <taxon>Spirochaetota</taxon>
        <taxon>Spirochaetia</taxon>
        <taxon>Spirochaetales</taxon>
        <taxon>Breznakiellaceae</taxon>
        <taxon>Leadbettera</taxon>
    </lineage>
</organism>
<dbReference type="InterPro" id="IPR003759">
    <property type="entry name" value="Cbl-bd_cap"/>
</dbReference>
<dbReference type="Pfam" id="PF02310">
    <property type="entry name" value="B12-binding"/>
    <property type="match status" value="1"/>
</dbReference>
<dbReference type="InterPro" id="IPR036724">
    <property type="entry name" value="Cobalamin-bd_sf"/>
</dbReference>
<keyword evidence="2" id="KW-0170">Cobalt</keyword>
<dbReference type="GO" id="GO:0046872">
    <property type="term" value="F:metal ion binding"/>
    <property type="evidence" value="ECO:0007669"/>
    <property type="project" value="UniProtKB-KW"/>
</dbReference>
<dbReference type="KEGG" id="taz:TREAZ_1555"/>
<dbReference type="GO" id="GO:0050667">
    <property type="term" value="P:homocysteine metabolic process"/>
    <property type="evidence" value="ECO:0007669"/>
    <property type="project" value="TreeGrafter"/>
</dbReference>
<dbReference type="EMBL" id="CP001841">
    <property type="protein sequence ID" value="AEF83279.1"/>
    <property type="molecule type" value="Genomic_DNA"/>
</dbReference>
<evidence type="ECO:0000259" key="3">
    <source>
        <dbReference type="PROSITE" id="PS51332"/>
    </source>
</evidence>
<name>F5YE01_LEAAZ</name>
<gene>
    <name evidence="4" type="ordered locus">TREAZ_1555</name>
</gene>
<dbReference type="GO" id="GO:0046653">
    <property type="term" value="P:tetrahydrofolate metabolic process"/>
    <property type="evidence" value="ECO:0007669"/>
    <property type="project" value="TreeGrafter"/>
</dbReference>